<keyword evidence="3" id="KW-1185">Reference proteome</keyword>
<dbReference type="EMBL" id="JASAOG010000012">
    <property type="protein sequence ID" value="KAK0066033.1"/>
    <property type="molecule type" value="Genomic_DNA"/>
</dbReference>
<dbReference type="AlphaFoldDB" id="A0AAD8FJB6"/>
<comment type="caution">
    <text evidence="2">The sequence shown here is derived from an EMBL/GenBank/DDBJ whole genome shotgun (WGS) entry which is preliminary data.</text>
</comment>
<gene>
    <name evidence="2" type="ORF">Bpfe_004830</name>
</gene>
<evidence type="ECO:0000313" key="3">
    <source>
        <dbReference type="Proteomes" id="UP001233172"/>
    </source>
</evidence>
<organism evidence="2 3">
    <name type="scientific">Biomphalaria pfeifferi</name>
    <name type="common">Bloodfluke planorb</name>
    <name type="synonym">Freshwater snail</name>
    <dbReference type="NCBI Taxonomy" id="112525"/>
    <lineage>
        <taxon>Eukaryota</taxon>
        <taxon>Metazoa</taxon>
        <taxon>Spiralia</taxon>
        <taxon>Lophotrochozoa</taxon>
        <taxon>Mollusca</taxon>
        <taxon>Gastropoda</taxon>
        <taxon>Heterobranchia</taxon>
        <taxon>Euthyneura</taxon>
        <taxon>Panpulmonata</taxon>
        <taxon>Hygrophila</taxon>
        <taxon>Lymnaeoidea</taxon>
        <taxon>Planorbidae</taxon>
        <taxon>Biomphalaria</taxon>
    </lineage>
</organism>
<reference evidence="2" key="2">
    <citation type="submission" date="2023-04" db="EMBL/GenBank/DDBJ databases">
        <authorList>
            <person name="Bu L."/>
            <person name="Lu L."/>
            <person name="Laidemitt M.R."/>
            <person name="Zhang S.M."/>
            <person name="Mutuku M."/>
            <person name="Mkoji G."/>
            <person name="Steinauer M."/>
            <person name="Loker E.S."/>
        </authorList>
    </citation>
    <scope>NUCLEOTIDE SEQUENCE</scope>
    <source>
        <strain evidence="2">KasaAsao</strain>
        <tissue evidence="2">Whole Snail</tissue>
    </source>
</reference>
<feature type="region of interest" description="Disordered" evidence="1">
    <location>
        <begin position="1"/>
        <end position="30"/>
    </location>
</feature>
<accession>A0AAD8FJB6</accession>
<evidence type="ECO:0000256" key="1">
    <source>
        <dbReference type="SAM" id="MobiDB-lite"/>
    </source>
</evidence>
<feature type="compositionally biased region" description="Polar residues" evidence="1">
    <location>
        <begin position="15"/>
        <end position="25"/>
    </location>
</feature>
<name>A0AAD8FJB6_BIOPF</name>
<sequence>MSQMSQGDILPALTNEMSQMSQGDLASTDKRNVANVTRRYLAGTDKRNVANVTRRYLESIQPDAALKKRAVHQRIMQVSTSSVENY</sequence>
<reference evidence="2" key="1">
    <citation type="journal article" date="2023" name="PLoS Negl. Trop. Dis.">
        <title>A genome sequence for Biomphalaria pfeifferi, the major vector snail for the human-infecting parasite Schistosoma mansoni.</title>
        <authorList>
            <person name="Bu L."/>
            <person name="Lu L."/>
            <person name="Laidemitt M.R."/>
            <person name="Zhang S.M."/>
            <person name="Mutuku M."/>
            <person name="Mkoji G."/>
            <person name="Steinauer M."/>
            <person name="Loker E.S."/>
        </authorList>
    </citation>
    <scope>NUCLEOTIDE SEQUENCE</scope>
    <source>
        <strain evidence="2">KasaAsao</strain>
    </source>
</reference>
<protein>
    <submittedName>
        <fullName evidence="2">Uncharacterized protein</fullName>
    </submittedName>
</protein>
<evidence type="ECO:0000313" key="2">
    <source>
        <dbReference type="EMBL" id="KAK0066033.1"/>
    </source>
</evidence>
<dbReference type="Proteomes" id="UP001233172">
    <property type="component" value="Unassembled WGS sequence"/>
</dbReference>
<proteinExistence type="predicted"/>